<keyword evidence="1" id="KW-0812">Transmembrane</keyword>
<organism evidence="2 3">
    <name type="scientific">Jeotgalibacillus malaysiensis</name>
    <dbReference type="NCBI Taxonomy" id="1508404"/>
    <lineage>
        <taxon>Bacteria</taxon>
        <taxon>Bacillati</taxon>
        <taxon>Bacillota</taxon>
        <taxon>Bacilli</taxon>
        <taxon>Bacillales</taxon>
        <taxon>Caryophanaceae</taxon>
        <taxon>Jeotgalibacillus</taxon>
    </lineage>
</organism>
<dbReference type="KEGG" id="jeo:JMA_42320"/>
<keyword evidence="3" id="KW-1185">Reference proteome</keyword>
<feature type="transmembrane region" description="Helical" evidence="1">
    <location>
        <begin position="35"/>
        <end position="56"/>
    </location>
</feature>
<dbReference type="BioCyc" id="JESP1508404:G14D9-13555-MONOMER"/>
<accession>A0A0B5B032</accession>
<dbReference type="EMBL" id="CP009417">
    <property type="protein sequence ID" value="AJD93549.1"/>
    <property type="molecule type" value="Genomic_DNA"/>
</dbReference>
<dbReference type="Proteomes" id="UP000031449">
    <property type="component" value="Plasmid unnamed"/>
</dbReference>
<evidence type="ECO:0000313" key="3">
    <source>
        <dbReference type="Proteomes" id="UP000031449"/>
    </source>
</evidence>
<protein>
    <submittedName>
        <fullName evidence="2">Uncharacterized protein</fullName>
    </submittedName>
</protein>
<keyword evidence="1" id="KW-0472">Membrane</keyword>
<feature type="transmembrane region" description="Helical" evidence="1">
    <location>
        <begin position="12"/>
        <end position="29"/>
    </location>
</feature>
<keyword evidence="1" id="KW-1133">Transmembrane helix</keyword>
<reference evidence="2 3" key="1">
    <citation type="submission" date="2014-08" db="EMBL/GenBank/DDBJ databases">
        <title>Complete genome of a marine bacteria Jeotgalibacillus malaysiensis.</title>
        <authorList>
            <person name="Yaakop A.S."/>
            <person name="Chan K.-G."/>
            <person name="Goh K.M."/>
        </authorList>
    </citation>
    <scope>NUCLEOTIDE SEQUENCE [LARGE SCALE GENOMIC DNA]</scope>
    <source>
        <strain evidence="2 3">D5</strain>
        <plasmid evidence="3">Plasmid</plasmid>
    </source>
</reference>
<keyword evidence="2" id="KW-0614">Plasmid</keyword>
<name>A0A0B5B032_9BACL</name>
<sequence length="136" mass="15155">METIIQLLMDNFVFIAVILVVLVLIRVFVQKALAIIGSIFVAALVFYAFTGDASFLNKTVDTSTMAVDTVKEEVGTVDFERTSDTTFILKTKSMKVEGDEETRIATVTMGEKTFEVPLKNIYNALDKATQEKINME</sequence>
<evidence type="ECO:0000313" key="2">
    <source>
        <dbReference type="EMBL" id="AJD93549.1"/>
    </source>
</evidence>
<proteinExistence type="predicted"/>
<gene>
    <name evidence="2" type="ORF">JMA_42320</name>
</gene>
<dbReference type="AlphaFoldDB" id="A0A0B5B032"/>
<dbReference type="HOGENOM" id="CLU_1872663_0_0_9"/>
<evidence type="ECO:0000256" key="1">
    <source>
        <dbReference type="SAM" id="Phobius"/>
    </source>
</evidence>
<geneLocation type="plasmid" evidence="3"/>